<dbReference type="EMBL" id="CP074694">
    <property type="protein sequence ID" value="QVL33511.1"/>
    <property type="molecule type" value="Genomic_DNA"/>
</dbReference>
<evidence type="ECO:0000313" key="1">
    <source>
        <dbReference type="EMBL" id="QVL33511.1"/>
    </source>
</evidence>
<dbReference type="KEGG" id="tsph:KIH39_06265"/>
<name>A0A8E6B854_9BACT</name>
<protein>
    <submittedName>
        <fullName evidence="1">Uncharacterized protein</fullName>
    </submittedName>
</protein>
<accession>A0A8E6B854</accession>
<dbReference type="AlphaFoldDB" id="A0A8E6B854"/>
<reference evidence="1" key="1">
    <citation type="submission" date="2021-05" db="EMBL/GenBank/DDBJ databases">
        <title>Complete genome sequence of the cellulolytic planctomycete Telmatocola sphagniphila SP2T and characterization of the first cellulase from planctomycetes.</title>
        <authorList>
            <person name="Rakitin A.L."/>
            <person name="Beletsky A.V."/>
            <person name="Naumoff D.G."/>
            <person name="Kulichevskaya I.S."/>
            <person name="Mardanov A.V."/>
            <person name="Ravin N.V."/>
            <person name="Dedysh S.N."/>
        </authorList>
    </citation>
    <scope>NUCLEOTIDE SEQUENCE</scope>
    <source>
        <strain evidence="1">SP2T</strain>
    </source>
</reference>
<gene>
    <name evidence="1" type="ORF">KIH39_06265</name>
</gene>
<dbReference type="RefSeq" id="WP_213498400.1">
    <property type="nucleotide sequence ID" value="NZ_CP074694.1"/>
</dbReference>
<keyword evidence="2" id="KW-1185">Reference proteome</keyword>
<dbReference type="Proteomes" id="UP000676194">
    <property type="component" value="Chromosome"/>
</dbReference>
<sequence>MNNTALFRRGVVLPLNDQAEENLRCNHIDKSAEVRYLPIQSEELFNDLCSQGLFHEINRRCGSFITDKESELVEAALIPSLLVSVDFILQKGIVEEENVSNFLKDLRYLTTQAYDLNRPLIFVL</sequence>
<organism evidence="1 2">
    <name type="scientific">Telmatocola sphagniphila</name>
    <dbReference type="NCBI Taxonomy" id="1123043"/>
    <lineage>
        <taxon>Bacteria</taxon>
        <taxon>Pseudomonadati</taxon>
        <taxon>Planctomycetota</taxon>
        <taxon>Planctomycetia</taxon>
        <taxon>Gemmatales</taxon>
        <taxon>Gemmataceae</taxon>
    </lineage>
</organism>
<evidence type="ECO:0000313" key="2">
    <source>
        <dbReference type="Proteomes" id="UP000676194"/>
    </source>
</evidence>
<proteinExistence type="predicted"/>